<accession>T1CSB0</accession>
<dbReference type="AlphaFoldDB" id="T1CSB0"/>
<dbReference type="InterPro" id="IPR025960">
    <property type="entry name" value="RVT_N"/>
</dbReference>
<keyword evidence="3" id="KW-0548">Nucleotidyltransferase</keyword>
<dbReference type="EMBL" id="AUZY01002454">
    <property type="protein sequence ID" value="EQD72200.1"/>
    <property type="molecule type" value="Genomic_DNA"/>
</dbReference>
<keyword evidence="3" id="KW-0695">RNA-directed DNA polymerase</keyword>
<sequence>MQHILTRSLAAKALAVRRVTTNQGKNTPGVDRMLWKTPEEKSRAV</sequence>
<proteinExistence type="predicted"/>
<feature type="compositionally biased region" description="Basic and acidic residues" evidence="1">
    <location>
        <begin position="33"/>
        <end position="45"/>
    </location>
</feature>
<reference evidence="3" key="2">
    <citation type="journal article" date="2014" name="ISME J.">
        <title>Microbial stratification in low pH oxic and suboxic macroscopic growths along an acid mine drainage.</title>
        <authorList>
            <person name="Mendez-Garcia C."/>
            <person name="Mesa V."/>
            <person name="Sprenger R.R."/>
            <person name="Richter M."/>
            <person name="Diez M.S."/>
            <person name="Solano J."/>
            <person name="Bargiela R."/>
            <person name="Golyshina O.V."/>
            <person name="Manteca A."/>
            <person name="Ramos J.L."/>
            <person name="Gallego J.R."/>
            <person name="Llorente I."/>
            <person name="Martins Dos Santos V.A."/>
            <person name="Jensen O.N."/>
            <person name="Pelaez A.I."/>
            <person name="Sanchez J."/>
            <person name="Ferrer M."/>
        </authorList>
    </citation>
    <scope>NUCLEOTIDE SEQUENCE</scope>
</reference>
<feature type="domain" description="Reverse transcriptase N-terminal" evidence="2">
    <location>
        <begin position="1"/>
        <end position="45"/>
    </location>
</feature>
<organism evidence="3">
    <name type="scientific">mine drainage metagenome</name>
    <dbReference type="NCBI Taxonomy" id="410659"/>
    <lineage>
        <taxon>unclassified sequences</taxon>
        <taxon>metagenomes</taxon>
        <taxon>ecological metagenomes</taxon>
    </lineage>
</organism>
<evidence type="ECO:0000313" key="3">
    <source>
        <dbReference type="EMBL" id="EQD72200.1"/>
    </source>
</evidence>
<dbReference type="Pfam" id="PF13655">
    <property type="entry name" value="RVT_N"/>
    <property type="match status" value="1"/>
</dbReference>
<protein>
    <submittedName>
        <fullName evidence="3">Reverse transcriptase</fullName>
    </submittedName>
</protein>
<reference evidence="3" key="1">
    <citation type="submission" date="2013-08" db="EMBL/GenBank/DDBJ databases">
        <authorList>
            <person name="Mendez C."/>
            <person name="Richter M."/>
            <person name="Ferrer M."/>
            <person name="Sanchez J."/>
        </authorList>
    </citation>
    <scope>NUCLEOTIDE SEQUENCE</scope>
</reference>
<dbReference type="GO" id="GO:0003964">
    <property type="term" value="F:RNA-directed DNA polymerase activity"/>
    <property type="evidence" value="ECO:0007669"/>
    <property type="project" value="UniProtKB-KW"/>
</dbReference>
<comment type="caution">
    <text evidence="3">The sequence shown here is derived from an EMBL/GenBank/DDBJ whole genome shotgun (WGS) entry which is preliminary data.</text>
</comment>
<evidence type="ECO:0000256" key="1">
    <source>
        <dbReference type="SAM" id="MobiDB-lite"/>
    </source>
</evidence>
<feature type="non-terminal residue" evidence="3">
    <location>
        <position position="45"/>
    </location>
</feature>
<evidence type="ECO:0000259" key="2">
    <source>
        <dbReference type="Pfam" id="PF13655"/>
    </source>
</evidence>
<keyword evidence="3" id="KW-0808">Transferase</keyword>
<feature type="region of interest" description="Disordered" evidence="1">
    <location>
        <begin position="20"/>
        <end position="45"/>
    </location>
</feature>
<name>T1CSB0_9ZZZZ</name>
<gene>
    <name evidence="3" type="ORF">B1B_03940</name>
</gene>